<evidence type="ECO:0000313" key="3">
    <source>
        <dbReference type="EMBL" id="GAA1949891.1"/>
    </source>
</evidence>
<dbReference type="SUPFAM" id="SSF50156">
    <property type="entry name" value="PDZ domain-like"/>
    <property type="match status" value="1"/>
</dbReference>
<organism evidence="3 4">
    <name type="scientific">Catenulispora subtropica</name>
    <dbReference type="NCBI Taxonomy" id="450798"/>
    <lineage>
        <taxon>Bacteria</taxon>
        <taxon>Bacillati</taxon>
        <taxon>Actinomycetota</taxon>
        <taxon>Actinomycetes</taxon>
        <taxon>Catenulisporales</taxon>
        <taxon>Catenulisporaceae</taxon>
        <taxon>Catenulispora</taxon>
    </lineage>
</organism>
<evidence type="ECO:0008006" key="5">
    <source>
        <dbReference type="Google" id="ProtNLM"/>
    </source>
</evidence>
<dbReference type="InterPro" id="IPR039422">
    <property type="entry name" value="MarR/SlyA-like"/>
</dbReference>
<dbReference type="InterPro" id="IPR041489">
    <property type="entry name" value="PDZ_6"/>
</dbReference>
<comment type="caution">
    <text evidence="3">The sequence shown here is derived from an EMBL/GenBank/DDBJ whole genome shotgun (WGS) entry which is preliminary data.</text>
</comment>
<dbReference type="Pfam" id="PF17820">
    <property type="entry name" value="PDZ_6"/>
    <property type="match status" value="1"/>
</dbReference>
<dbReference type="PROSITE" id="PS50106">
    <property type="entry name" value="PDZ"/>
    <property type="match status" value="1"/>
</dbReference>
<evidence type="ECO:0000313" key="4">
    <source>
        <dbReference type="Proteomes" id="UP001499854"/>
    </source>
</evidence>
<accession>A0ABP5BS29</accession>
<dbReference type="InterPro" id="IPR000835">
    <property type="entry name" value="HTH_MarR-typ"/>
</dbReference>
<feature type="domain" description="HTH marR-type" evidence="2">
    <location>
        <begin position="26"/>
        <end position="161"/>
    </location>
</feature>
<reference evidence="4" key="1">
    <citation type="journal article" date="2019" name="Int. J. Syst. Evol. Microbiol.">
        <title>The Global Catalogue of Microorganisms (GCM) 10K type strain sequencing project: providing services to taxonomists for standard genome sequencing and annotation.</title>
        <authorList>
            <consortium name="The Broad Institute Genomics Platform"/>
            <consortium name="The Broad Institute Genome Sequencing Center for Infectious Disease"/>
            <person name="Wu L."/>
            <person name="Ma J."/>
        </authorList>
    </citation>
    <scope>NUCLEOTIDE SEQUENCE [LARGE SCALE GENOMIC DNA]</scope>
    <source>
        <strain evidence="4">JCM 16013</strain>
    </source>
</reference>
<dbReference type="EMBL" id="BAAAQM010000001">
    <property type="protein sequence ID" value="GAA1949891.1"/>
    <property type="molecule type" value="Genomic_DNA"/>
</dbReference>
<dbReference type="SMART" id="SM00347">
    <property type="entry name" value="HTH_MARR"/>
    <property type="match status" value="1"/>
</dbReference>
<dbReference type="Gene3D" id="2.30.42.10">
    <property type="match status" value="1"/>
</dbReference>
<dbReference type="InterPro" id="IPR036034">
    <property type="entry name" value="PDZ_sf"/>
</dbReference>
<dbReference type="InterPro" id="IPR036390">
    <property type="entry name" value="WH_DNA-bd_sf"/>
</dbReference>
<dbReference type="Gene3D" id="1.10.10.10">
    <property type="entry name" value="Winged helix-like DNA-binding domain superfamily/Winged helix DNA-binding domain"/>
    <property type="match status" value="1"/>
</dbReference>
<protein>
    <recommendedName>
        <fullName evidence="5">Transcriptional regulator, MarR family</fullName>
    </recommendedName>
</protein>
<feature type="domain" description="PDZ" evidence="1">
    <location>
        <begin position="180"/>
        <end position="230"/>
    </location>
</feature>
<dbReference type="SMART" id="SM00228">
    <property type="entry name" value="PDZ"/>
    <property type="match status" value="1"/>
</dbReference>
<dbReference type="PROSITE" id="PS50995">
    <property type="entry name" value="HTH_MARR_2"/>
    <property type="match status" value="1"/>
</dbReference>
<dbReference type="PANTHER" id="PTHR33164:SF104">
    <property type="entry name" value="TRANSCRIPTIONAL REGULATORY PROTEIN"/>
    <property type="match status" value="1"/>
</dbReference>
<name>A0ABP5BS29_9ACTN</name>
<sequence>MSGAADSVDAILAQWHTEQPSLSVAPVGIVARLGRVRTHLDIALAEVFAGYDLTPADFQALVTLRRIGAPYQMGQAELMRALGLTSGTISLRLARLERRDIVVREPDPQDKRGATVRLTTQGLELFERIAPAHLRGEERMLSALTSEEQDQLAALLRKLLASYEHTGPTAAQAWGMTLEPAHVARRQRAVVGLSDRPGLLVAGVRPGSPAYLAGVQPGDLITGWGGRPVRTPADLSAAPGPVPLTLLRGETTIRESIQLPPESA</sequence>
<dbReference type="InterPro" id="IPR036388">
    <property type="entry name" value="WH-like_DNA-bd_sf"/>
</dbReference>
<keyword evidence="4" id="KW-1185">Reference proteome</keyword>
<dbReference type="Proteomes" id="UP001499854">
    <property type="component" value="Unassembled WGS sequence"/>
</dbReference>
<dbReference type="PRINTS" id="PR00598">
    <property type="entry name" value="HTHMARR"/>
</dbReference>
<dbReference type="SUPFAM" id="SSF46785">
    <property type="entry name" value="Winged helix' DNA-binding domain"/>
    <property type="match status" value="1"/>
</dbReference>
<dbReference type="InterPro" id="IPR001478">
    <property type="entry name" value="PDZ"/>
</dbReference>
<proteinExistence type="predicted"/>
<gene>
    <name evidence="3" type="ORF">GCM10009838_01210</name>
</gene>
<dbReference type="Pfam" id="PF12802">
    <property type="entry name" value="MarR_2"/>
    <property type="match status" value="1"/>
</dbReference>
<evidence type="ECO:0000259" key="1">
    <source>
        <dbReference type="PROSITE" id="PS50106"/>
    </source>
</evidence>
<dbReference type="PANTHER" id="PTHR33164">
    <property type="entry name" value="TRANSCRIPTIONAL REGULATOR, MARR FAMILY"/>
    <property type="match status" value="1"/>
</dbReference>
<evidence type="ECO:0000259" key="2">
    <source>
        <dbReference type="PROSITE" id="PS50995"/>
    </source>
</evidence>